<feature type="compositionally biased region" description="Basic residues" evidence="1">
    <location>
        <begin position="32"/>
        <end position="46"/>
    </location>
</feature>
<dbReference type="PANTHER" id="PTHR34466">
    <property type="entry name" value="OS11G0129800 PROTEIN"/>
    <property type="match status" value="1"/>
</dbReference>
<feature type="compositionally biased region" description="Low complexity" evidence="1">
    <location>
        <begin position="17"/>
        <end position="31"/>
    </location>
</feature>
<protein>
    <submittedName>
        <fullName evidence="2">Uncharacterized protein</fullName>
    </submittedName>
</protein>
<accession>A0AAQ3PYK2</accession>
<evidence type="ECO:0000256" key="1">
    <source>
        <dbReference type="SAM" id="MobiDB-lite"/>
    </source>
</evidence>
<sequence length="457" mass="51022">MATAAFRSTEGRSAVRSGAPSAADAGSSNRSGPHRRSRSLSRHSGRFRPPAPEPDELPTCRGRFVHGVRDSESTEISLDDLADEFFRARAESEEEDSQPAAARSRRRLSVAGYRMETESSRQRGRSVSRPPDHRTEPLKGISDSVLRRRRSVSVARHPRGDSEDDINSLSSRTRVKSQTPGNGKLQQPSSNKPMKAGDVLKRSRSQKDLFHSRNSYMAEKCKQNLLTELAVEVEPGHELSNLIKDFLPFAEKSAAPERQSRSTRRSKDRSSMTKHLTTEAEKYFEDFLSNVEETDISSFDGERSDTSSNIRCLGLHNSSAEIHENEPRTTSLPVHADDVLLPWLQWETSTDPSPSCQSKTQEASTGFNNCNQTASSFGNWSPEGNECSSTASSVTNRSKFGLESHLCRSDGSRRRVSSFDMDEYMKLKQSDDLLFEMLRQRLRIDSGGMILCGRILS</sequence>
<organism evidence="2 3">
    <name type="scientific">Canna indica</name>
    <name type="common">Indian-shot</name>
    <dbReference type="NCBI Taxonomy" id="4628"/>
    <lineage>
        <taxon>Eukaryota</taxon>
        <taxon>Viridiplantae</taxon>
        <taxon>Streptophyta</taxon>
        <taxon>Embryophyta</taxon>
        <taxon>Tracheophyta</taxon>
        <taxon>Spermatophyta</taxon>
        <taxon>Magnoliopsida</taxon>
        <taxon>Liliopsida</taxon>
        <taxon>Zingiberales</taxon>
        <taxon>Cannaceae</taxon>
        <taxon>Canna</taxon>
    </lineage>
</organism>
<gene>
    <name evidence="2" type="ORF">Cni_G01647</name>
</gene>
<dbReference type="PANTHER" id="PTHR34466:SF1">
    <property type="entry name" value="OS06G0609800 PROTEIN"/>
    <property type="match status" value="1"/>
</dbReference>
<evidence type="ECO:0000313" key="3">
    <source>
        <dbReference type="Proteomes" id="UP001327560"/>
    </source>
</evidence>
<feature type="region of interest" description="Disordered" evidence="1">
    <location>
        <begin position="89"/>
        <end position="211"/>
    </location>
</feature>
<name>A0AAQ3PYK2_9LILI</name>
<feature type="region of interest" description="Disordered" evidence="1">
    <location>
        <begin position="253"/>
        <end position="276"/>
    </location>
</feature>
<proteinExistence type="predicted"/>
<evidence type="ECO:0000313" key="2">
    <source>
        <dbReference type="EMBL" id="WOK92955.1"/>
    </source>
</evidence>
<dbReference type="Proteomes" id="UP001327560">
    <property type="component" value="Chromosome 1"/>
</dbReference>
<keyword evidence="3" id="KW-1185">Reference proteome</keyword>
<feature type="compositionally biased region" description="Basic and acidic residues" evidence="1">
    <location>
        <begin position="198"/>
        <end position="211"/>
    </location>
</feature>
<dbReference type="AlphaFoldDB" id="A0AAQ3PYK2"/>
<feature type="compositionally biased region" description="Polar residues" evidence="1">
    <location>
        <begin position="167"/>
        <end position="192"/>
    </location>
</feature>
<feature type="region of interest" description="Disordered" evidence="1">
    <location>
        <begin position="1"/>
        <end position="62"/>
    </location>
</feature>
<reference evidence="2 3" key="1">
    <citation type="submission" date="2023-10" db="EMBL/GenBank/DDBJ databases">
        <title>Chromosome-scale genome assembly provides insights into flower coloration mechanisms of Canna indica.</title>
        <authorList>
            <person name="Li C."/>
        </authorList>
    </citation>
    <scope>NUCLEOTIDE SEQUENCE [LARGE SCALE GENOMIC DNA]</scope>
    <source>
        <tissue evidence="2">Flower</tissue>
    </source>
</reference>
<dbReference type="EMBL" id="CP136890">
    <property type="protein sequence ID" value="WOK92955.1"/>
    <property type="molecule type" value="Genomic_DNA"/>
</dbReference>